<dbReference type="Gene3D" id="3.10.50.10">
    <property type="match status" value="1"/>
</dbReference>
<dbReference type="SUPFAM" id="SSF51445">
    <property type="entry name" value="(Trans)glycosidases"/>
    <property type="match status" value="1"/>
</dbReference>
<dbReference type="InterPro" id="IPR001223">
    <property type="entry name" value="Glyco_hydro18_cat"/>
</dbReference>
<dbReference type="InterPro" id="IPR017853">
    <property type="entry name" value="GH"/>
</dbReference>
<evidence type="ECO:0000256" key="1">
    <source>
        <dbReference type="SAM" id="MobiDB-lite"/>
    </source>
</evidence>
<gene>
    <name evidence="3" type="ORF">ACEWY4_013137</name>
</gene>
<dbReference type="Gene3D" id="3.20.20.80">
    <property type="entry name" value="Glycosidases"/>
    <property type="match status" value="2"/>
</dbReference>
<dbReference type="InterPro" id="IPR050314">
    <property type="entry name" value="Glycosyl_Hydrlase_18"/>
</dbReference>
<dbReference type="PANTHER" id="PTHR11177">
    <property type="entry name" value="CHITINASE"/>
    <property type="match status" value="1"/>
</dbReference>
<dbReference type="PANTHER" id="PTHR11177:SF248">
    <property type="entry name" value="CHITOTRIOSIDASE-1"/>
    <property type="match status" value="1"/>
</dbReference>
<keyword evidence="4" id="KW-1185">Reference proteome</keyword>
<accession>A0ABD1JVJ9</accession>
<dbReference type="PROSITE" id="PS51910">
    <property type="entry name" value="GH18_2"/>
    <property type="match status" value="1"/>
</dbReference>
<dbReference type="SMART" id="SM00636">
    <property type="entry name" value="Glyco_18"/>
    <property type="match status" value="1"/>
</dbReference>
<evidence type="ECO:0000313" key="4">
    <source>
        <dbReference type="Proteomes" id="UP001591681"/>
    </source>
</evidence>
<feature type="region of interest" description="Disordered" evidence="1">
    <location>
        <begin position="1"/>
        <end position="21"/>
    </location>
</feature>
<dbReference type="InterPro" id="IPR029070">
    <property type="entry name" value="Chitinase_insertion_sf"/>
</dbReference>
<organism evidence="3 4">
    <name type="scientific">Coilia grayii</name>
    <name type="common">Gray's grenadier anchovy</name>
    <dbReference type="NCBI Taxonomy" id="363190"/>
    <lineage>
        <taxon>Eukaryota</taxon>
        <taxon>Metazoa</taxon>
        <taxon>Chordata</taxon>
        <taxon>Craniata</taxon>
        <taxon>Vertebrata</taxon>
        <taxon>Euteleostomi</taxon>
        <taxon>Actinopterygii</taxon>
        <taxon>Neopterygii</taxon>
        <taxon>Teleostei</taxon>
        <taxon>Clupei</taxon>
        <taxon>Clupeiformes</taxon>
        <taxon>Clupeoidei</taxon>
        <taxon>Engraulidae</taxon>
        <taxon>Coilinae</taxon>
        <taxon>Coilia</taxon>
    </lineage>
</organism>
<dbReference type="Proteomes" id="UP001591681">
    <property type="component" value="Unassembled WGS sequence"/>
</dbReference>
<dbReference type="SUPFAM" id="SSF54556">
    <property type="entry name" value="Chitinase insertion domain"/>
    <property type="match status" value="1"/>
</dbReference>
<proteinExistence type="predicted"/>
<dbReference type="Pfam" id="PF00704">
    <property type="entry name" value="Glyco_hydro_18"/>
    <property type="match status" value="1"/>
</dbReference>
<feature type="domain" description="GH18" evidence="2">
    <location>
        <begin position="59"/>
        <end position="425"/>
    </location>
</feature>
<evidence type="ECO:0000313" key="3">
    <source>
        <dbReference type="EMBL" id="KAL2090874.1"/>
    </source>
</evidence>
<name>A0ABD1JVJ9_9TELE</name>
<reference evidence="3 4" key="1">
    <citation type="submission" date="2024-09" db="EMBL/GenBank/DDBJ databases">
        <title>A chromosome-level genome assembly of Gray's grenadier anchovy, Coilia grayii.</title>
        <authorList>
            <person name="Fu Z."/>
        </authorList>
    </citation>
    <scope>NUCLEOTIDE SEQUENCE [LARGE SCALE GENOMIC DNA]</scope>
    <source>
        <strain evidence="3">G4</strain>
        <tissue evidence="3">Muscle</tissue>
    </source>
</reference>
<evidence type="ECO:0000259" key="2">
    <source>
        <dbReference type="PROSITE" id="PS51910"/>
    </source>
</evidence>
<comment type="caution">
    <text evidence="3">The sequence shown here is derived from an EMBL/GenBank/DDBJ whole genome shotgun (WGS) entry which is preliminary data.</text>
</comment>
<dbReference type="EMBL" id="JBHFQA010000011">
    <property type="protein sequence ID" value="KAL2090874.1"/>
    <property type="molecule type" value="Genomic_DNA"/>
</dbReference>
<protein>
    <recommendedName>
        <fullName evidence="2">GH18 domain-containing protein</fullName>
    </recommendedName>
</protein>
<dbReference type="AlphaFoldDB" id="A0ABD1JVJ9"/>
<sequence length="425" mass="47203">MKHYLCRSSPKDRLSSSRLPSHGEGVLHHAKDVPHQQHKRDAATTNMNRGITCLTVATSKLVCYFTNWSQYRDGPARFLPENVDPNLCTHLIFAFAIISYGNELVASEWNDDALYKSFNALKTRKFSQMMSSSEARQVFIQSSITLLRAYGFDGLDLAWKGPATQGSPPEDKRRFTLLCKELVEAYEAESTASGYQRLMLTAAVAANRNIIYMSYDVPQITQYLDFISVMTFGFHNSTMLYWQERGAPAEKLLMGFPTFGHSFLLTSTDRGVGAPTSGFAAAGPYTQQTGVWSYYELSTTTTEEPVTTQTATNQTSSASTANMTATTYNTTLPEETSTTSMKTHLVRCDPFSVPVYSNPFCSDKPDGFYLESDNSSSILQCSDGITHIAWCPSNHNKARQKTPATKITIIMVGISSFCISAWANR</sequence>
<dbReference type="InterPro" id="IPR011583">
    <property type="entry name" value="Chitinase_II/V-like_cat"/>
</dbReference>